<dbReference type="AlphaFoldDB" id="A0AAX6MT94"/>
<evidence type="ECO:0000256" key="1">
    <source>
        <dbReference type="SAM" id="SignalP"/>
    </source>
</evidence>
<feature type="chain" id="PRO_5043881545" evidence="1">
    <location>
        <begin position="20"/>
        <end position="198"/>
    </location>
</feature>
<gene>
    <name evidence="2" type="ORF">Daesc_003367</name>
</gene>
<name>A0AAX6MT94_9PEZI</name>
<reference evidence="2 3" key="1">
    <citation type="journal article" date="2024" name="Front Chem Biol">
        <title>Unveiling the potential of Daldinia eschscholtzii MFLUCC 19-0629 through bioactivity and bioinformatics studies for enhanced sustainable agriculture production.</title>
        <authorList>
            <person name="Brooks S."/>
            <person name="Weaver J.A."/>
            <person name="Klomchit A."/>
            <person name="Alharthi S.A."/>
            <person name="Onlamun T."/>
            <person name="Nurani R."/>
            <person name="Vong T.K."/>
            <person name="Alberti F."/>
            <person name="Greco C."/>
        </authorList>
    </citation>
    <scope>NUCLEOTIDE SEQUENCE [LARGE SCALE GENOMIC DNA]</scope>
    <source>
        <strain evidence="2">MFLUCC 19-0629</strain>
    </source>
</reference>
<accession>A0AAX6MT94</accession>
<proteinExistence type="predicted"/>
<keyword evidence="3" id="KW-1185">Reference proteome</keyword>
<organism evidence="2 3">
    <name type="scientific">Daldinia eschscholtzii</name>
    <dbReference type="NCBI Taxonomy" id="292717"/>
    <lineage>
        <taxon>Eukaryota</taxon>
        <taxon>Fungi</taxon>
        <taxon>Dikarya</taxon>
        <taxon>Ascomycota</taxon>
        <taxon>Pezizomycotina</taxon>
        <taxon>Sordariomycetes</taxon>
        <taxon>Xylariomycetidae</taxon>
        <taxon>Xylariales</taxon>
        <taxon>Hypoxylaceae</taxon>
        <taxon>Daldinia</taxon>
    </lineage>
</organism>
<evidence type="ECO:0000313" key="2">
    <source>
        <dbReference type="EMBL" id="KAK6955724.1"/>
    </source>
</evidence>
<dbReference type="EMBL" id="JBANMG010000003">
    <property type="protein sequence ID" value="KAK6955724.1"/>
    <property type="molecule type" value="Genomic_DNA"/>
</dbReference>
<protein>
    <submittedName>
        <fullName evidence="2">Uncharacterized protein</fullName>
    </submittedName>
</protein>
<evidence type="ECO:0000313" key="3">
    <source>
        <dbReference type="Proteomes" id="UP001369815"/>
    </source>
</evidence>
<feature type="signal peptide" evidence="1">
    <location>
        <begin position="1"/>
        <end position="19"/>
    </location>
</feature>
<comment type="caution">
    <text evidence="2">The sequence shown here is derived from an EMBL/GenBank/DDBJ whole genome shotgun (WGS) entry which is preliminary data.</text>
</comment>
<keyword evidence="1" id="KW-0732">Signal</keyword>
<dbReference type="Proteomes" id="UP001369815">
    <property type="component" value="Unassembled WGS sequence"/>
</dbReference>
<sequence length="198" mass="22254">MKRFGILLRVIAILNTCQALSIGTPAKDTTGVQNGTSSMYAMSLDEETRFQPGGFVPGKPVPDDPSVNASRWEIPVSHMSCTVWHNIQDADFVNSTQKMIAWSDKGNHIDGRSLHIESRGSAAVYLCNCKKHFQDSAPANEMWEFYKLIVVYCGKNRSGWIFSKKWEKGYALAYREYVINNGVQMYLCPPGCVRHNPN</sequence>